<dbReference type="AlphaFoldDB" id="A0A2X3EQJ1"/>
<accession>A0A2X3EQJ1</accession>
<organism evidence="1 2">
    <name type="scientific">Klebsiella pneumoniae</name>
    <dbReference type="NCBI Taxonomy" id="573"/>
    <lineage>
        <taxon>Bacteria</taxon>
        <taxon>Pseudomonadati</taxon>
        <taxon>Pseudomonadota</taxon>
        <taxon>Gammaproteobacteria</taxon>
        <taxon>Enterobacterales</taxon>
        <taxon>Enterobacteriaceae</taxon>
        <taxon>Klebsiella/Raoultella group</taxon>
        <taxon>Klebsiella</taxon>
        <taxon>Klebsiella pneumoniae complex</taxon>
    </lineage>
</organism>
<gene>
    <name evidence="1" type="ORF">NCTC9128_02629</name>
</gene>
<reference evidence="1 2" key="1">
    <citation type="submission" date="2018-06" db="EMBL/GenBank/DDBJ databases">
        <authorList>
            <consortium name="Pathogen Informatics"/>
            <person name="Doyle S."/>
        </authorList>
    </citation>
    <scope>NUCLEOTIDE SEQUENCE [LARGE SCALE GENOMIC DNA]</scope>
    <source>
        <strain evidence="1 2">NCTC9128</strain>
    </source>
</reference>
<protein>
    <submittedName>
        <fullName evidence="1">Uncharacterized protein</fullName>
    </submittedName>
</protein>
<proteinExistence type="predicted"/>
<sequence>MLYGAEGLHFAIAGVAHNGPRRLGALLQRQFADLIGVGKARFFAADGAHAYALVDIVRPIFNDAVFQNQDS</sequence>
<dbReference type="Proteomes" id="UP000251088">
    <property type="component" value="Unassembled WGS sequence"/>
</dbReference>
<evidence type="ECO:0000313" key="1">
    <source>
        <dbReference type="EMBL" id="SQC14539.1"/>
    </source>
</evidence>
<evidence type="ECO:0000313" key="2">
    <source>
        <dbReference type="Proteomes" id="UP000251088"/>
    </source>
</evidence>
<name>A0A2X3EQJ1_KLEPN</name>
<dbReference type="EMBL" id="UAWN01000012">
    <property type="protein sequence ID" value="SQC14539.1"/>
    <property type="molecule type" value="Genomic_DNA"/>
</dbReference>